<feature type="region of interest" description="Disordered" evidence="1">
    <location>
        <begin position="39"/>
        <end position="74"/>
    </location>
</feature>
<proteinExistence type="predicted"/>
<comment type="caution">
    <text evidence="2">The sequence shown here is derived from an EMBL/GenBank/DDBJ whole genome shotgun (WGS) entry which is preliminary data.</text>
</comment>
<gene>
    <name evidence="2" type="ORF">BG845_03452</name>
</gene>
<evidence type="ECO:0000313" key="3">
    <source>
        <dbReference type="Proteomes" id="UP000194360"/>
    </source>
</evidence>
<dbReference type="Pfam" id="PF19371">
    <property type="entry name" value="DUF5946"/>
    <property type="match status" value="1"/>
</dbReference>
<evidence type="ECO:0000256" key="1">
    <source>
        <dbReference type="SAM" id="MobiDB-lite"/>
    </source>
</evidence>
<name>A0A1Y2MWE6_PSEAH</name>
<organism evidence="2 3">
    <name type="scientific">Pseudonocardia autotrophica</name>
    <name type="common">Amycolata autotrophica</name>
    <name type="synonym">Nocardia autotrophica</name>
    <dbReference type="NCBI Taxonomy" id="2074"/>
    <lineage>
        <taxon>Bacteria</taxon>
        <taxon>Bacillati</taxon>
        <taxon>Actinomycetota</taxon>
        <taxon>Actinomycetes</taxon>
        <taxon>Pseudonocardiales</taxon>
        <taxon>Pseudonocardiaceae</taxon>
        <taxon>Pseudonocardia</taxon>
    </lineage>
</organism>
<dbReference type="Proteomes" id="UP000194360">
    <property type="component" value="Unassembled WGS sequence"/>
</dbReference>
<dbReference type="AlphaFoldDB" id="A0A1Y2MWE6"/>
<protein>
    <submittedName>
        <fullName evidence="2">Uncharacterized protein</fullName>
    </submittedName>
</protein>
<dbReference type="InterPro" id="IPR045990">
    <property type="entry name" value="DUF5946"/>
</dbReference>
<accession>A0A1Y2MWE6</accession>
<evidence type="ECO:0000313" key="2">
    <source>
        <dbReference type="EMBL" id="OSY39505.1"/>
    </source>
</evidence>
<sequence>MLQHPSTVRPHQRGAQLDIVLAFCDSGLTGVERLTTAARGHNTHRARTPMTSSPGGPDDSAARSVPDHPTFGTTIHDVAVDGTFPADGFTERLERWAHSVREAWLPASS</sequence>
<reference evidence="2 3" key="1">
    <citation type="submission" date="2016-09" db="EMBL/GenBank/DDBJ databases">
        <title>Pseudonocardia autotrophica DSM535, a candidate organism with high potential of specific P450 cytochromes.</title>
        <authorList>
            <person name="Grumaz C."/>
            <person name="Vainshtein Y."/>
            <person name="Kirstahler P."/>
            <person name="Sohn K."/>
        </authorList>
    </citation>
    <scope>NUCLEOTIDE SEQUENCE [LARGE SCALE GENOMIC DNA]</scope>
    <source>
        <strain evidence="2 3">DSM 535</strain>
    </source>
</reference>
<dbReference type="EMBL" id="MIGB01000017">
    <property type="protein sequence ID" value="OSY39505.1"/>
    <property type="molecule type" value="Genomic_DNA"/>
</dbReference>
<keyword evidence="3" id="KW-1185">Reference proteome</keyword>